<organism evidence="1 2">
    <name type="scientific">Rhodococcoides kyotonense</name>
    <dbReference type="NCBI Taxonomy" id="398843"/>
    <lineage>
        <taxon>Bacteria</taxon>
        <taxon>Bacillati</taxon>
        <taxon>Actinomycetota</taxon>
        <taxon>Actinomycetes</taxon>
        <taxon>Mycobacteriales</taxon>
        <taxon>Nocardiaceae</taxon>
        <taxon>Rhodococcoides</taxon>
    </lineage>
</organism>
<evidence type="ECO:0000313" key="2">
    <source>
        <dbReference type="Proteomes" id="UP000077519"/>
    </source>
</evidence>
<name>A0A177YGW2_9NOCA</name>
<reference evidence="1 2" key="1">
    <citation type="submission" date="2016-03" db="EMBL/GenBank/DDBJ databases">
        <title>Genome sequence of Rhodococcus kyotonensis KB10.</title>
        <authorList>
            <person name="Jeong H."/>
            <person name="Hong C.E."/>
            <person name="Jo S.H."/>
            <person name="Park J.M."/>
        </authorList>
    </citation>
    <scope>NUCLEOTIDE SEQUENCE [LARGE SCALE GENOMIC DNA]</scope>
    <source>
        <strain evidence="1 2">KB10</strain>
    </source>
</reference>
<dbReference type="EMBL" id="LVHI01000012">
    <property type="protein sequence ID" value="OAK54784.1"/>
    <property type="molecule type" value="Genomic_DNA"/>
</dbReference>
<comment type="caution">
    <text evidence="1">The sequence shown here is derived from an EMBL/GenBank/DDBJ whole genome shotgun (WGS) entry which is preliminary data.</text>
</comment>
<keyword evidence="2" id="KW-1185">Reference proteome</keyword>
<proteinExistence type="predicted"/>
<dbReference type="AlphaFoldDB" id="A0A177YGW2"/>
<accession>A0A177YGW2</accession>
<dbReference type="Proteomes" id="UP000077519">
    <property type="component" value="Unassembled WGS sequence"/>
</dbReference>
<sequence length="104" mass="11417">MPVGVDIDSLRSPNSLLEASFQRTRLTAPAESRRVMPDRNLIEAVEEVFRTERPVNAIPAEAIPALCAQLAAHRDVLRRAGHQDGADRAEAVLEELAQLYSAKS</sequence>
<evidence type="ECO:0000313" key="1">
    <source>
        <dbReference type="EMBL" id="OAK54784.1"/>
    </source>
</evidence>
<protein>
    <submittedName>
        <fullName evidence="1">Uncharacterized protein</fullName>
    </submittedName>
</protein>
<gene>
    <name evidence="1" type="ORF">A3K89_05525</name>
</gene>